<dbReference type="AlphaFoldDB" id="A0ABD1L8T5"/>
<keyword evidence="4" id="KW-1185">Reference proteome</keyword>
<dbReference type="Pfam" id="PF21904">
    <property type="entry name" value="CAND6-7_N"/>
    <property type="match status" value="1"/>
</dbReference>
<reference evidence="3 4" key="1">
    <citation type="submission" date="2024-08" db="EMBL/GenBank/DDBJ databases">
        <title>Insights into the chromosomal genome structure of Flemingia macrophylla.</title>
        <authorList>
            <person name="Ding Y."/>
            <person name="Zhao Y."/>
            <person name="Bi W."/>
            <person name="Wu M."/>
            <person name="Zhao G."/>
            <person name="Gong Y."/>
            <person name="Li W."/>
            <person name="Zhang P."/>
        </authorList>
    </citation>
    <scope>NUCLEOTIDE SEQUENCE [LARGE SCALE GENOMIC DNA]</scope>
    <source>
        <strain evidence="3">DYQJB</strain>
        <tissue evidence="3">Leaf</tissue>
    </source>
</reference>
<evidence type="ECO:0000259" key="2">
    <source>
        <dbReference type="Pfam" id="PF21904"/>
    </source>
</evidence>
<keyword evidence="1" id="KW-0472">Membrane</keyword>
<gene>
    <name evidence="3" type="ORF">Fmac_028898</name>
</gene>
<evidence type="ECO:0000313" key="4">
    <source>
        <dbReference type="Proteomes" id="UP001603857"/>
    </source>
</evidence>
<name>A0ABD1L8T5_9FABA</name>
<dbReference type="Proteomes" id="UP001603857">
    <property type="component" value="Unassembled WGS sequence"/>
</dbReference>
<accession>A0ABD1L8T5</accession>
<feature type="domain" description="CAND6/7 N-terminal" evidence="2">
    <location>
        <begin position="13"/>
        <end position="69"/>
    </location>
</feature>
<keyword evidence="1" id="KW-1133">Transmembrane helix</keyword>
<comment type="caution">
    <text evidence="3">The sequence shown here is derived from an EMBL/GenBank/DDBJ whole genome shotgun (WGS) entry which is preliminary data.</text>
</comment>
<protein>
    <recommendedName>
        <fullName evidence="2">CAND6/7 N-terminal domain-containing protein</fullName>
    </recommendedName>
</protein>
<sequence length="206" mass="23255">MTNPTDSLDLSQFRCILHSRHTLRLFTFRVLSPPPSSSFNCTYPVTTSNEYNLFFANCNPDTAVSMFLRALQPQPYPHLPLLAHTHLPSLFFLFSVTYFSFFAFSLSLTKHLLLLANAHNLLPAAALKHRLNLAGTPRASNHILFFLSRFTRVVLLFAPCLLCHRCQPRSFAQTLSAFPHSLARSHRCCCSPLGPQPNRIVLLSTN</sequence>
<organism evidence="3 4">
    <name type="scientific">Flemingia macrophylla</name>
    <dbReference type="NCBI Taxonomy" id="520843"/>
    <lineage>
        <taxon>Eukaryota</taxon>
        <taxon>Viridiplantae</taxon>
        <taxon>Streptophyta</taxon>
        <taxon>Embryophyta</taxon>
        <taxon>Tracheophyta</taxon>
        <taxon>Spermatophyta</taxon>
        <taxon>Magnoliopsida</taxon>
        <taxon>eudicotyledons</taxon>
        <taxon>Gunneridae</taxon>
        <taxon>Pentapetalae</taxon>
        <taxon>rosids</taxon>
        <taxon>fabids</taxon>
        <taxon>Fabales</taxon>
        <taxon>Fabaceae</taxon>
        <taxon>Papilionoideae</taxon>
        <taxon>50 kb inversion clade</taxon>
        <taxon>NPAAA clade</taxon>
        <taxon>indigoferoid/millettioid clade</taxon>
        <taxon>Phaseoleae</taxon>
        <taxon>Flemingia</taxon>
    </lineage>
</organism>
<evidence type="ECO:0000313" key="3">
    <source>
        <dbReference type="EMBL" id="KAL2319929.1"/>
    </source>
</evidence>
<proteinExistence type="predicted"/>
<feature type="transmembrane region" description="Helical" evidence="1">
    <location>
        <begin position="90"/>
        <end position="108"/>
    </location>
</feature>
<keyword evidence="1" id="KW-0812">Transmembrane</keyword>
<evidence type="ECO:0000256" key="1">
    <source>
        <dbReference type="SAM" id="Phobius"/>
    </source>
</evidence>
<dbReference type="EMBL" id="JBGMDY010000010">
    <property type="protein sequence ID" value="KAL2319929.1"/>
    <property type="molecule type" value="Genomic_DNA"/>
</dbReference>
<dbReference type="InterPro" id="IPR054103">
    <property type="entry name" value="CAND6-7_N"/>
</dbReference>